<reference evidence="2 3" key="1">
    <citation type="journal article" date="2021" name="BMC Genomics">
        <title>Datura genome reveals duplications of psychoactive alkaloid biosynthetic genes and high mutation rate following tissue culture.</title>
        <authorList>
            <person name="Rajewski A."/>
            <person name="Carter-House D."/>
            <person name="Stajich J."/>
            <person name="Litt A."/>
        </authorList>
    </citation>
    <scope>NUCLEOTIDE SEQUENCE [LARGE SCALE GENOMIC DNA]</scope>
    <source>
        <strain evidence="2">AR-01</strain>
    </source>
</reference>
<dbReference type="EMBL" id="JACEIK010000236">
    <property type="protein sequence ID" value="MCD7453045.1"/>
    <property type="molecule type" value="Genomic_DNA"/>
</dbReference>
<evidence type="ECO:0000313" key="2">
    <source>
        <dbReference type="EMBL" id="MCD7453045.1"/>
    </source>
</evidence>
<sequence>CGSESVKAATKELDPSRAGSNGSSSKDSTSDHHISPKLGLKLQVPPVNRSSVKDVILVEATGDKAGHSHMVTLVVGSWYSSIFLSHNEDLLKVVAFPPFSASHFGAMSYNQSTHVKHVVSRLIHKFRLKLTGWEYKAQVRPIP</sequence>
<protein>
    <submittedName>
        <fullName evidence="2">Uncharacterized protein</fullName>
    </submittedName>
</protein>
<comment type="caution">
    <text evidence="2">The sequence shown here is derived from an EMBL/GenBank/DDBJ whole genome shotgun (WGS) entry which is preliminary data.</text>
</comment>
<organism evidence="2 3">
    <name type="scientific">Datura stramonium</name>
    <name type="common">Jimsonweed</name>
    <name type="synonym">Common thornapple</name>
    <dbReference type="NCBI Taxonomy" id="4076"/>
    <lineage>
        <taxon>Eukaryota</taxon>
        <taxon>Viridiplantae</taxon>
        <taxon>Streptophyta</taxon>
        <taxon>Embryophyta</taxon>
        <taxon>Tracheophyta</taxon>
        <taxon>Spermatophyta</taxon>
        <taxon>Magnoliopsida</taxon>
        <taxon>eudicotyledons</taxon>
        <taxon>Gunneridae</taxon>
        <taxon>Pentapetalae</taxon>
        <taxon>asterids</taxon>
        <taxon>lamiids</taxon>
        <taxon>Solanales</taxon>
        <taxon>Solanaceae</taxon>
        <taxon>Solanoideae</taxon>
        <taxon>Datureae</taxon>
        <taxon>Datura</taxon>
    </lineage>
</organism>
<accession>A0ABS8S1R2</accession>
<dbReference type="Proteomes" id="UP000823775">
    <property type="component" value="Unassembled WGS sequence"/>
</dbReference>
<keyword evidence="3" id="KW-1185">Reference proteome</keyword>
<feature type="compositionally biased region" description="Low complexity" evidence="1">
    <location>
        <begin position="16"/>
        <end position="27"/>
    </location>
</feature>
<proteinExistence type="predicted"/>
<evidence type="ECO:0000313" key="3">
    <source>
        <dbReference type="Proteomes" id="UP000823775"/>
    </source>
</evidence>
<evidence type="ECO:0000256" key="1">
    <source>
        <dbReference type="SAM" id="MobiDB-lite"/>
    </source>
</evidence>
<gene>
    <name evidence="2" type="ORF">HAX54_019408</name>
</gene>
<feature type="region of interest" description="Disordered" evidence="1">
    <location>
        <begin position="1"/>
        <end position="39"/>
    </location>
</feature>
<feature type="non-terminal residue" evidence="2">
    <location>
        <position position="1"/>
    </location>
</feature>
<name>A0ABS8S1R2_DATST</name>